<organism evidence="4 5">
    <name type="scientific">Nemorincola caseinilytica</name>
    <dbReference type="NCBI Taxonomy" id="2054315"/>
    <lineage>
        <taxon>Bacteria</taxon>
        <taxon>Pseudomonadati</taxon>
        <taxon>Bacteroidota</taxon>
        <taxon>Chitinophagia</taxon>
        <taxon>Chitinophagales</taxon>
        <taxon>Chitinophagaceae</taxon>
        <taxon>Nemorincola</taxon>
    </lineage>
</organism>
<evidence type="ECO:0000256" key="1">
    <source>
        <dbReference type="ARBA" id="ARBA00023002"/>
    </source>
</evidence>
<keyword evidence="5" id="KW-1185">Reference proteome</keyword>
<name>A0ABP8NK71_9BACT</name>
<dbReference type="Gene3D" id="3.40.30.10">
    <property type="entry name" value="Glutaredoxin"/>
    <property type="match status" value="1"/>
</dbReference>
<dbReference type="InterPro" id="IPR036249">
    <property type="entry name" value="Thioredoxin-like_sf"/>
</dbReference>
<evidence type="ECO:0000256" key="2">
    <source>
        <dbReference type="ARBA" id="ARBA00023284"/>
    </source>
</evidence>
<dbReference type="PANTHER" id="PTHR43110">
    <property type="entry name" value="THIOL PEROXIDASE"/>
    <property type="match status" value="1"/>
</dbReference>
<dbReference type="RefSeq" id="WP_345083254.1">
    <property type="nucleotide sequence ID" value="NZ_BAABFA010000015.1"/>
</dbReference>
<dbReference type="InterPro" id="IPR000866">
    <property type="entry name" value="AhpC/TSA"/>
</dbReference>
<proteinExistence type="predicted"/>
<keyword evidence="1" id="KW-0560">Oxidoreductase</keyword>
<keyword evidence="2" id="KW-0676">Redox-active center</keyword>
<gene>
    <name evidence="4" type="ORF">GCM10023093_22680</name>
</gene>
<comment type="caution">
    <text evidence="4">The sequence shown here is derived from an EMBL/GenBank/DDBJ whole genome shotgun (WGS) entry which is preliminary data.</text>
</comment>
<dbReference type="Pfam" id="PF00578">
    <property type="entry name" value="AhpC-TSA"/>
    <property type="match status" value="1"/>
</dbReference>
<dbReference type="InterPro" id="IPR050455">
    <property type="entry name" value="Tpx_Peroxidase_subfamily"/>
</dbReference>
<protein>
    <submittedName>
        <fullName evidence="4">Peroxiredoxin</fullName>
    </submittedName>
</protein>
<dbReference type="PIRSF" id="PIRSF000239">
    <property type="entry name" value="AHPC"/>
    <property type="match status" value="1"/>
</dbReference>
<evidence type="ECO:0000259" key="3">
    <source>
        <dbReference type="PROSITE" id="PS51352"/>
    </source>
</evidence>
<sequence>MAIQVGQTAPDFTLRDTEKNKVTLSEQRGKNVVLLFFPLAFTDTCTKELCMIRDNMAAYNNVNAVVYGISVDSLFSLGKFKAEQQYNFTLLSDFNKTASKAYDSLYEHFYNDMDGVSKRSAFVIDKEGIVRYAEVLENASEIPDLNAIMQCLDQINN</sequence>
<dbReference type="Proteomes" id="UP001500067">
    <property type="component" value="Unassembled WGS sequence"/>
</dbReference>
<dbReference type="EMBL" id="BAABFA010000015">
    <property type="protein sequence ID" value="GAA4467211.1"/>
    <property type="molecule type" value="Genomic_DNA"/>
</dbReference>
<dbReference type="InterPro" id="IPR024706">
    <property type="entry name" value="Peroxiredoxin_AhpC-typ"/>
</dbReference>
<dbReference type="InterPro" id="IPR013766">
    <property type="entry name" value="Thioredoxin_domain"/>
</dbReference>
<dbReference type="PANTHER" id="PTHR43110:SF1">
    <property type="entry name" value="THIOL PEROXIDASE"/>
    <property type="match status" value="1"/>
</dbReference>
<evidence type="ECO:0000313" key="5">
    <source>
        <dbReference type="Proteomes" id="UP001500067"/>
    </source>
</evidence>
<dbReference type="PROSITE" id="PS51352">
    <property type="entry name" value="THIOREDOXIN_2"/>
    <property type="match status" value="1"/>
</dbReference>
<dbReference type="SUPFAM" id="SSF52833">
    <property type="entry name" value="Thioredoxin-like"/>
    <property type="match status" value="1"/>
</dbReference>
<reference evidence="5" key="1">
    <citation type="journal article" date="2019" name="Int. J. Syst. Evol. Microbiol.">
        <title>The Global Catalogue of Microorganisms (GCM) 10K type strain sequencing project: providing services to taxonomists for standard genome sequencing and annotation.</title>
        <authorList>
            <consortium name="The Broad Institute Genomics Platform"/>
            <consortium name="The Broad Institute Genome Sequencing Center for Infectious Disease"/>
            <person name="Wu L."/>
            <person name="Ma J."/>
        </authorList>
    </citation>
    <scope>NUCLEOTIDE SEQUENCE [LARGE SCALE GENOMIC DNA]</scope>
    <source>
        <strain evidence="5">JCM 32105</strain>
    </source>
</reference>
<feature type="domain" description="Thioredoxin" evidence="3">
    <location>
        <begin position="3"/>
        <end position="157"/>
    </location>
</feature>
<accession>A0ABP8NK71</accession>
<evidence type="ECO:0000313" key="4">
    <source>
        <dbReference type="EMBL" id="GAA4467211.1"/>
    </source>
</evidence>